<evidence type="ECO:0000256" key="1">
    <source>
        <dbReference type="ARBA" id="ARBA00004442"/>
    </source>
</evidence>
<evidence type="ECO:0000313" key="8">
    <source>
        <dbReference type="EMBL" id="QUT45794.1"/>
    </source>
</evidence>
<evidence type="ECO:0000256" key="4">
    <source>
        <dbReference type="ARBA" id="ARBA00023136"/>
    </source>
</evidence>
<dbReference type="KEGG" id="beg:INE88_02618"/>
<evidence type="ECO:0000256" key="2">
    <source>
        <dbReference type="ARBA" id="ARBA00006275"/>
    </source>
</evidence>
<dbReference type="EMBL" id="CP072227">
    <property type="protein sequence ID" value="QUT45794.1"/>
    <property type="molecule type" value="Genomic_DNA"/>
</dbReference>
<gene>
    <name evidence="8" type="ORF">INE88_02618</name>
</gene>
<organism evidence="8 9">
    <name type="scientific">Bacteroides eggerthii</name>
    <dbReference type="NCBI Taxonomy" id="28111"/>
    <lineage>
        <taxon>Bacteria</taxon>
        <taxon>Pseudomonadati</taxon>
        <taxon>Bacteroidota</taxon>
        <taxon>Bacteroidia</taxon>
        <taxon>Bacteroidales</taxon>
        <taxon>Bacteroidaceae</taxon>
        <taxon>Bacteroides</taxon>
    </lineage>
</organism>
<evidence type="ECO:0000256" key="6">
    <source>
        <dbReference type="SAM" id="SignalP"/>
    </source>
</evidence>
<protein>
    <submittedName>
        <fullName evidence="8">SusD-like protein P2</fullName>
    </submittedName>
</protein>
<dbReference type="Proteomes" id="UP000679226">
    <property type="component" value="Chromosome"/>
</dbReference>
<name>A0A975KH75_9BACE</name>
<evidence type="ECO:0000256" key="5">
    <source>
        <dbReference type="ARBA" id="ARBA00023237"/>
    </source>
</evidence>
<keyword evidence="4" id="KW-0472">Membrane</keyword>
<dbReference type="SUPFAM" id="SSF48452">
    <property type="entry name" value="TPR-like"/>
    <property type="match status" value="1"/>
</dbReference>
<evidence type="ECO:0000256" key="3">
    <source>
        <dbReference type="ARBA" id="ARBA00022729"/>
    </source>
</evidence>
<sequence>MKIFKYMITALCLMGLGTSCIDLTHEDSTNVQLDDFLKNENDLKLYVYSLYKPFCSSNGDANVWGFYATLDGGYYALTENTTDILTSEKTNVEAASIVCNTHDWDMNSSKNITNPVYQKFMPKLSHLSKARMAALRIIDTDISNKEKYAAEAKAVLGWTGMILYDMFGPLPYASDDLLRQWDGEPMSGIYLPRPTSEEFLGYLQKNLEEAIPELPEVQEPWGRVTKGAASMLLLRIHLMQKDFESAKRVAKSVYEMGAEGGGKLYGLLDDYQKIFSIDNSANKEMILAVPCDGTKDYSPNQWYCAAMPADFVHASSFAKGSSTHRMRWAFYDTYEKGDLRLNTIVAEYVNNKGKKVKRGDKNLSQGALPFKYDQDPTTNGNFAKNDIVVLRYAEAILAYAEAINETEGPTKQAIDLLNLVRKRAGLKGIETIDNGDKVSSKEAFRDAILEERGHELYCEGVRHMDLVRMGKFVEYGKRGLSKYAEGRYNEDPHRCVFPIDPQLVIDSKGIIEQNEAYK</sequence>
<dbReference type="Gene3D" id="1.25.40.390">
    <property type="match status" value="1"/>
</dbReference>
<evidence type="ECO:0000313" key="9">
    <source>
        <dbReference type="Proteomes" id="UP000679226"/>
    </source>
</evidence>
<evidence type="ECO:0000259" key="7">
    <source>
        <dbReference type="Pfam" id="PF07980"/>
    </source>
</evidence>
<feature type="domain" description="RagB/SusD" evidence="7">
    <location>
        <begin position="345"/>
        <end position="476"/>
    </location>
</feature>
<keyword evidence="3 6" id="KW-0732">Signal</keyword>
<feature type="chain" id="PRO_5036879866" evidence="6">
    <location>
        <begin position="22"/>
        <end position="518"/>
    </location>
</feature>
<comment type="subcellular location">
    <subcellularLocation>
        <location evidence="1">Cell outer membrane</location>
    </subcellularLocation>
</comment>
<proteinExistence type="inferred from homology"/>
<dbReference type="GO" id="GO:0009279">
    <property type="term" value="C:cell outer membrane"/>
    <property type="evidence" value="ECO:0007669"/>
    <property type="project" value="UniProtKB-SubCell"/>
</dbReference>
<dbReference type="AlphaFoldDB" id="A0A975KH75"/>
<dbReference type="PROSITE" id="PS51257">
    <property type="entry name" value="PROKAR_LIPOPROTEIN"/>
    <property type="match status" value="1"/>
</dbReference>
<accession>A0A975KH75</accession>
<dbReference type="Pfam" id="PF07980">
    <property type="entry name" value="SusD_RagB"/>
    <property type="match status" value="1"/>
</dbReference>
<reference evidence="8" key="1">
    <citation type="journal article" date="2021" name="PLoS Genet.">
        <title>Mobile Type VI secretion system loci of the gut Bacteroidales display extensive intra-ecosystem transfer, multi-species spread and geographical clustering.</title>
        <authorList>
            <person name="Garcia-Bayona L."/>
            <person name="Coyne M.J."/>
            <person name="Comstock L.E."/>
        </authorList>
    </citation>
    <scope>NUCLEOTIDE SEQUENCE</scope>
    <source>
        <strain evidence="8">CL11T00C20</strain>
    </source>
</reference>
<feature type="signal peptide" evidence="6">
    <location>
        <begin position="1"/>
        <end position="21"/>
    </location>
</feature>
<dbReference type="InterPro" id="IPR012944">
    <property type="entry name" value="SusD_RagB_dom"/>
</dbReference>
<comment type="similarity">
    <text evidence="2">Belongs to the SusD family.</text>
</comment>
<keyword evidence="5" id="KW-0998">Cell outer membrane</keyword>
<dbReference type="InterPro" id="IPR011990">
    <property type="entry name" value="TPR-like_helical_dom_sf"/>
</dbReference>